<comment type="caution">
    <text evidence="1">The sequence shown here is derived from an EMBL/GenBank/DDBJ whole genome shotgun (WGS) entry which is preliminary data.</text>
</comment>
<protein>
    <submittedName>
        <fullName evidence="1">Uncharacterized protein</fullName>
    </submittedName>
</protein>
<keyword evidence="2" id="KW-1185">Reference proteome</keyword>
<reference evidence="1" key="1">
    <citation type="submission" date="2019-10" db="EMBL/GenBank/DDBJ databases">
        <authorList>
            <person name="Soares A.E.R."/>
            <person name="Aleixo A."/>
            <person name="Schneider P."/>
            <person name="Miyaki C.Y."/>
            <person name="Schneider M.P."/>
            <person name="Mello C."/>
            <person name="Vasconcelos A.T.R."/>
        </authorList>
    </citation>
    <scope>NUCLEOTIDE SEQUENCE</scope>
    <source>
        <tissue evidence="1">Muscle</tissue>
    </source>
</reference>
<gene>
    <name evidence="1" type="ORF">WISP_109169</name>
</gene>
<evidence type="ECO:0000313" key="2">
    <source>
        <dbReference type="Proteomes" id="UP001145742"/>
    </source>
</evidence>
<dbReference type="Proteomes" id="UP001145742">
    <property type="component" value="Unassembled WGS sequence"/>
</dbReference>
<name>A0ABQ9CZ04_9PASS</name>
<proteinExistence type="predicted"/>
<accession>A0ABQ9CZ04</accession>
<sequence>MVLRELTHKDTLLLVNRVDLVSEVEFGGCLGQSDDKMIEFKVSVDRKKSVSKASTLDIRLQDEDGHLTKRDRENIELFNASFSSVFDIDDEPRESQCPELEYHDCKNELQVDTEIV</sequence>
<evidence type="ECO:0000313" key="1">
    <source>
        <dbReference type="EMBL" id="KAJ7410319.1"/>
    </source>
</evidence>
<organism evidence="1 2">
    <name type="scientific">Willisornis vidua</name>
    <name type="common">Xingu scale-backed antbird</name>
    <dbReference type="NCBI Taxonomy" id="1566151"/>
    <lineage>
        <taxon>Eukaryota</taxon>
        <taxon>Metazoa</taxon>
        <taxon>Chordata</taxon>
        <taxon>Craniata</taxon>
        <taxon>Vertebrata</taxon>
        <taxon>Euteleostomi</taxon>
        <taxon>Archelosauria</taxon>
        <taxon>Archosauria</taxon>
        <taxon>Dinosauria</taxon>
        <taxon>Saurischia</taxon>
        <taxon>Theropoda</taxon>
        <taxon>Coelurosauria</taxon>
        <taxon>Aves</taxon>
        <taxon>Neognathae</taxon>
        <taxon>Neoaves</taxon>
        <taxon>Telluraves</taxon>
        <taxon>Australaves</taxon>
        <taxon>Passeriformes</taxon>
        <taxon>Thamnophilidae</taxon>
        <taxon>Willisornis</taxon>
    </lineage>
</organism>
<dbReference type="EMBL" id="WHWB01034412">
    <property type="protein sequence ID" value="KAJ7410319.1"/>
    <property type="molecule type" value="Genomic_DNA"/>
</dbReference>